<feature type="compositionally biased region" description="Polar residues" evidence="2">
    <location>
        <begin position="251"/>
        <end position="267"/>
    </location>
</feature>
<evidence type="ECO:0000313" key="5">
    <source>
        <dbReference type="Proteomes" id="UP000566819"/>
    </source>
</evidence>
<feature type="compositionally biased region" description="Low complexity" evidence="2">
    <location>
        <begin position="208"/>
        <end position="223"/>
    </location>
</feature>
<evidence type="ECO:0000256" key="2">
    <source>
        <dbReference type="SAM" id="MobiDB-lite"/>
    </source>
</evidence>
<dbReference type="PROSITE" id="PS00028">
    <property type="entry name" value="ZINC_FINGER_C2H2_1"/>
    <property type="match status" value="1"/>
</dbReference>
<keyword evidence="1" id="KW-0479">Metal-binding</keyword>
<keyword evidence="1" id="KW-0862">Zinc</keyword>
<feature type="region of interest" description="Disordered" evidence="2">
    <location>
        <begin position="243"/>
        <end position="270"/>
    </location>
</feature>
<feature type="region of interest" description="Disordered" evidence="2">
    <location>
        <begin position="196"/>
        <end position="223"/>
    </location>
</feature>
<protein>
    <recommendedName>
        <fullName evidence="3">C2H2-type domain-containing protein</fullName>
    </recommendedName>
</protein>
<feature type="compositionally biased region" description="Low complexity" evidence="2">
    <location>
        <begin position="17"/>
        <end position="35"/>
    </location>
</feature>
<gene>
    <name evidence="4" type="ORF">G7Y89_g8554</name>
</gene>
<dbReference type="GO" id="GO:0008270">
    <property type="term" value="F:zinc ion binding"/>
    <property type="evidence" value="ECO:0007669"/>
    <property type="project" value="UniProtKB-KW"/>
</dbReference>
<proteinExistence type="predicted"/>
<sequence length="407" mass="45687">MFREQNTPYNPTTGATPTSCPSLASSFSSSSDSPSFWEAGISTPVSTPRCSPTSPEDEYLSSSAVFYTPDQGGNVVDFCPISTVSQDMSACFQDQEMSFSENRGFPEGCLAGFDFDSLLTQAPSLNLDSCSSDSFAESSPTSADFVVPSQTTFDVFNMQSPLQQVNSMHIDLQYTPDEYMGEFVLSNSPGGSLKHYPLCPDHPYSDNSSPTTPIRPSSFRSPISEPLASSAALHQVQFKTEFKPEFKTEPDQNNESPTQNRRSSADCTQRKKIKREARDCILPNNIKYQRQAAKRCKFLGCDKKFQRSEHLKRHEKIHYDCEILPCPFCPKTFKNRADNLMSHMKIHAKPKKKAGRTDYFPEAAGYIAMVYSTKKRKGHNHEREKVGNEVKLKLEEGRARHYVPVEY</sequence>
<keyword evidence="5" id="KW-1185">Reference proteome</keyword>
<evidence type="ECO:0000313" key="4">
    <source>
        <dbReference type="EMBL" id="KAF4629591.1"/>
    </source>
</evidence>
<dbReference type="OrthoDB" id="654211at2759"/>
<accession>A0A8H4W0Y7</accession>
<comment type="caution">
    <text evidence="4">The sequence shown here is derived from an EMBL/GenBank/DDBJ whole genome shotgun (WGS) entry which is preliminary data.</text>
</comment>
<organism evidence="4 5">
    <name type="scientific">Cudoniella acicularis</name>
    <dbReference type="NCBI Taxonomy" id="354080"/>
    <lineage>
        <taxon>Eukaryota</taxon>
        <taxon>Fungi</taxon>
        <taxon>Dikarya</taxon>
        <taxon>Ascomycota</taxon>
        <taxon>Pezizomycotina</taxon>
        <taxon>Leotiomycetes</taxon>
        <taxon>Helotiales</taxon>
        <taxon>Tricladiaceae</taxon>
        <taxon>Cudoniella</taxon>
    </lineage>
</organism>
<dbReference type="EMBL" id="JAAMPI010000655">
    <property type="protein sequence ID" value="KAF4629591.1"/>
    <property type="molecule type" value="Genomic_DNA"/>
</dbReference>
<feature type="domain" description="C2H2-type" evidence="3">
    <location>
        <begin position="294"/>
        <end position="318"/>
    </location>
</feature>
<dbReference type="InterPro" id="IPR013087">
    <property type="entry name" value="Znf_C2H2_type"/>
</dbReference>
<keyword evidence="1" id="KW-0863">Zinc-finger</keyword>
<reference evidence="4 5" key="1">
    <citation type="submission" date="2020-03" db="EMBL/GenBank/DDBJ databases">
        <title>Draft Genome Sequence of Cudoniella acicularis.</title>
        <authorList>
            <person name="Buettner E."/>
            <person name="Kellner H."/>
        </authorList>
    </citation>
    <scope>NUCLEOTIDE SEQUENCE [LARGE SCALE GENOMIC DNA]</scope>
    <source>
        <strain evidence="4 5">DSM 108380</strain>
    </source>
</reference>
<dbReference type="Gene3D" id="3.30.160.60">
    <property type="entry name" value="Classic Zinc Finger"/>
    <property type="match status" value="2"/>
</dbReference>
<dbReference type="Pfam" id="PF00096">
    <property type="entry name" value="zf-C2H2"/>
    <property type="match status" value="1"/>
</dbReference>
<dbReference type="Proteomes" id="UP000566819">
    <property type="component" value="Unassembled WGS sequence"/>
</dbReference>
<dbReference type="PROSITE" id="PS50157">
    <property type="entry name" value="ZINC_FINGER_C2H2_2"/>
    <property type="match status" value="1"/>
</dbReference>
<feature type="compositionally biased region" description="Polar residues" evidence="2">
    <location>
        <begin position="1"/>
        <end position="16"/>
    </location>
</feature>
<feature type="region of interest" description="Disordered" evidence="2">
    <location>
        <begin position="1"/>
        <end position="35"/>
    </location>
</feature>
<evidence type="ECO:0000256" key="1">
    <source>
        <dbReference type="PROSITE-ProRule" id="PRU00042"/>
    </source>
</evidence>
<dbReference type="AlphaFoldDB" id="A0A8H4W0Y7"/>
<dbReference type="SUPFAM" id="SSF57667">
    <property type="entry name" value="beta-beta-alpha zinc fingers"/>
    <property type="match status" value="1"/>
</dbReference>
<dbReference type="InterPro" id="IPR036236">
    <property type="entry name" value="Znf_C2H2_sf"/>
</dbReference>
<dbReference type="SMART" id="SM00355">
    <property type="entry name" value="ZnF_C2H2"/>
    <property type="match status" value="2"/>
</dbReference>
<evidence type="ECO:0000259" key="3">
    <source>
        <dbReference type="PROSITE" id="PS50157"/>
    </source>
</evidence>
<name>A0A8H4W0Y7_9HELO</name>
<dbReference type="Pfam" id="PF13894">
    <property type="entry name" value="zf-C2H2_4"/>
    <property type="match status" value="1"/>
</dbReference>